<dbReference type="HOGENOM" id="CLU_198031_0_0_5"/>
<reference evidence="3 4" key="1">
    <citation type="journal article" date="2012" name="Stand. Genomic Sci.">
        <title>Complete genome sequence of the facultatively chemolithoautotrophic and methylotrophic alpha Proteobacterium Starkeya novella type strain (ATCC 8093(T)).</title>
        <authorList>
            <person name="Kappler U."/>
            <person name="Davenport K."/>
            <person name="Beatson S."/>
            <person name="Lucas S."/>
            <person name="Lapidus A."/>
            <person name="Copeland A."/>
            <person name="Berry K.W."/>
            <person name="Glavina Del Rio T."/>
            <person name="Hammon N."/>
            <person name="Dalin E."/>
            <person name="Tice H."/>
            <person name="Pitluck S."/>
            <person name="Richardson P."/>
            <person name="Bruce D."/>
            <person name="Goodwin L.A."/>
            <person name="Han C."/>
            <person name="Tapia R."/>
            <person name="Detter J.C."/>
            <person name="Chang Y.J."/>
            <person name="Jeffries C.D."/>
            <person name="Land M."/>
            <person name="Hauser L."/>
            <person name="Kyrpides N.C."/>
            <person name="Goker M."/>
            <person name="Ivanova N."/>
            <person name="Klenk H.P."/>
            <person name="Woyke T."/>
        </authorList>
    </citation>
    <scope>NUCLEOTIDE SEQUENCE [LARGE SCALE GENOMIC DNA]</scope>
    <source>
        <strain evidence="4">ATCC 8093 / DSM 506 / JCM 20403 / CCM 1077 / IAM 12100 / NBRC 12443 / NCIMB 10456</strain>
    </source>
</reference>
<evidence type="ECO:0000313" key="4">
    <source>
        <dbReference type="Proteomes" id="UP000006633"/>
    </source>
</evidence>
<feature type="region of interest" description="Disordered" evidence="2">
    <location>
        <begin position="1"/>
        <end position="22"/>
    </location>
</feature>
<accession>D7A4S4</accession>
<evidence type="ECO:0000256" key="1">
    <source>
        <dbReference type="SAM" id="Coils"/>
    </source>
</evidence>
<evidence type="ECO:0000313" key="3">
    <source>
        <dbReference type="EMBL" id="ADH87972.1"/>
    </source>
</evidence>
<dbReference type="RefSeq" id="WP_013165477.1">
    <property type="nucleotide sequence ID" value="NC_014217.1"/>
</dbReference>
<dbReference type="eggNOG" id="ENOG5033CZQ">
    <property type="taxonomic scope" value="Bacteria"/>
</dbReference>
<dbReference type="AlphaFoldDB" id="D7A4S4"/>
<organism evidence="3 4">
    <name type="scientific">Ancylobacter novellus (strain ATCC 8093 / DSM 506 / JCM 20403 / CCM 1077 / IAM 12100 / NBRC 12443 / NCIMB 10456)</name>
    <name type="common">Starkeya novella</name>
    <dbReference type="NCBI Taxonomy" id="639283"/>
    <lineage>
        <taxon>Bacteria</taxon>
        <taxon>Pseudomonadati</taxon>
        <taxon>Pseudomonadota</taxon>
        <taxon>Alphaproteobacteria</taxon>
        <taxon>Hyphomicrobiales</taxon>
        <taxon>Xanthobacteraceae</taxon>
        <taxon>Ancylobacter</taxon>
    </lineage>
</organism>
<feature type="coiled-coil region" evidence="1">
    <location>
        <begin position="39"/>
        <end position="66"/>
    </location>
</feature>
<sequence length="74" mass="8110">MEKITRETAFKPAPSKSESKADAISKAALAIIDQEVAARDEKTARLREARLAKEAAERAAETAAKRPHKAVRPR</sequence>
<name>D7A4S4_ANCN5</name>
<gene>
    <name evidence="3" type="ordered locus">Snov_0639</name>
</gene>
<dbReference type="KEGG" id="sno:Snov_0639"/>
<protein>
    <submittedName>
        <fullName evidence="3">Uncharacterized protein</fullName>
    </submittedName>
</protein>
<keyword evidence="4" id="KW-1185">Reference proteome</keyword>
<keyword evidence="1" id="KW-0175">Coiled coil</keyword>
<proteinExistence type="predicted"/>
<evidence type="ECO:0000256" key="2">
    <source>
        <dbReference type="SAM" id="MobiDB-lite"/>
    </source>
</evidence>
<dbReference type="Proteomes" id="UP000006633">
    <property type="component" value="Chromosome"/>
</dbReference>
<dbReference type="EMBL" id="CP002026">
    <property type="protein sequence ID" value="ADH87972.1"/>
    <property type="molecule type" value="Genomic_DNA"/>
</dbReference>